<proteinExistence type="predicted"/>
<dbReference type="Proteomes" id="UP000499080">
    <property type="component" value="Unassembled WGS sequence"/>
</dbReference>
<sequence>MHLPVVYRPDIVYSVGVLSRVLNKPSKVHWCLIKEVLKYLKGTLRWGILYQSNLACKLFEAFSDAGDVSTRKSTSGMIFKFIGGAITWTSKCQKCISLSTNEAEFIATSQACKEAIWLYRLFIEIYHLQCFPVLQVDNQSAIQLIKNPEFHNQTKHRFSI</sequence>
<comment type="caution">
    <text evidence="1">The sequence shown here is derived from an EMBL/GenBank/DDBJ whole genome shotgun (WGS) entry which is preliminary data.</text>
</comment>
<reference evidence="1 2" key="1">
    <citation type="journal article" date="2019" name="Sci. Rep.">
        <title>Orb-weaving spider Araneus ventricosus genome elucidates the spidroin gene catalogue.</title>
        <authorList>
            <person name="Kono N."/>
            <person name="Nakamura H."/>
            <person name="Ohtoshi R."/>
            <person name="Moran D.A.P."/>
            <person name="Shinohara A."/>
            <person name="Yoshida Y."/>
            <person name="Fujiwara M."/>
            <person name="Mori M."/>
            <person name="Tomita M."/>
            <person name="Arakawa K."/>
        </authorList>
    </citation>
    <scope>NUCLEOTIDE SEQUENCE [LARGE SCALE GENOMIC DNA]</scope>
</reference>
<dbReference type="AlphaFoldDB" id="A0A4Y2X4B7"/>
<evidence type="ECO:0000313" key="1">
    <source>
        <dbReference type="EMBL" id="GBO43956.1"/>
    </source>
</evidence>
<keyword evidence="2" id="KW-1185">Reference proteome</keyword>
<dbReference type="CDD" id="cd09272">
    <property type="entry name" value="RNase_HI_RT_Ty1"/>
    <property type="match status" value="1"/>
</dbReference>
<protein>
    <submittedName>
        <fullName evidence="1">Retrovirus-related Pol polyprotein from transposon TNT 1-94</fullName>
    </submittedName>
</protein>
<gene>
    <name evidence="1" type="primary">POLX_1059</name>
    <name evidence="1" type="ORF">AVEN_36890_1</name>
</gene>
<dbReference type="OrthoDB" id="8188638at2759"/>
<accession>A0A4Y2X4B7</accession>
<evidence type="ECO:0000313" key="2">
    <source>
        <dbReference type="Proteomes" id="UP000499080"/>
    </source>
</evidence>
<dbReference type="PANTHER" id="PTHR11439">
    <property type="entry name" value="GAG-POL-RELATED RETROTRANSPOSON"/>
    <property type="match status" value="1"/>
</dbReference>
<name>A0A4Y2X4B7_ARAVE</name>
<dbReference type="EMBL" id="BGPR01070512">
    <property type="protein sequence ID" value="GBO43956.1"/>
    <property type="molecule type" value="Genomic_DNA"/>
</dbReference>
<organism evidence="1 2">
    <name type="scientific">Araneus ventricosus</name>
    <name type="common">Orbweaver spider</name>
    <name type="synonym">Epeira ventricosa</name>
    <dbReference type="NCBI Taxonomy" id="182803"/>
    <lineage>
        <taxon>Eukaryota</taxon>
        <taxon>Metazoa</taxon>
        <taxon>Ecdysozoa</taxon>
        <taxon>Arthropoda</taxon>
        <taxon>Chelicerata</taxon>
        <taxon>Arachnida</taxon>
        <taxon>Araneae</taxon>
        <taxon>Araneomorphae</taxon>
        <taxon>Entelegynae</taxon>
        <taxon>Araneoidea</taxon>
        <taxon>Araneidae</taxon>
        <taxon>Araneus</taxon>
    </lineage>
</organism>